<dbReference type="HAMAP" id="MF_00955">
    <property type="entry name" value="GDP_Man_dehydratase"/>
    <property type="match status" value="1"/>
</dbReference>
<dbReference type="GO" id="GO:0008446">
    <property type="term" value="F:GDP-mannose 4,6-dehydratase activity"/>
    <property type="evidence" value="ECO:0007669"/>
    <property type="project" value="UniProtKB-EC"/>
</dbReference>
<evidence type="ECO:0000256" key="5">
    <source>
        <dbReference type="ARBA" id="ARBA00022857"/>
    </source>
</evidence>
<dbReference type="InterPro" id="IPR016040">
    <property type="entry name" value="NAD(P)-bd_dom"/>
</dbReference>
<dbReference type="EC" id="4.2.1.47" evidence="4"/>
<dbReference type="OMA" id="HWQTVNY"/>
<dbReference type="AlphaFoldDB" id="A0A087ULB9"/>
<evidence type="ECO:0000256" key="1">
    <source>
        <dbReference type="ARBA" id="ARBA00001937"/>
    </source>
</evidence>
<keyword evidence="12" id="KW-1185">Reference proteome</keyword>
<dbReference type="EMBL" id="KK120375">
    <property type="protein sequence ID" value="KFM78158.1"/>
    <property type="molecule type" value="Genomic_DNA"/>
</dbReference>
<dbReference type="GO" id="GO:0042351">
    <property type="term" value="P:'de novo' GDP-L-fucose biosynthetic process"/>
    <property type="evidence" value="ECO:0007669"/>
    <property type="project" value="UniProtKB-UniPathway"/>
</dbReference>
<name>A0A087ULB9_STEMI</name>
<dbReference type="Gene3D" id="3.40.50.720">
    <property type="entry name" value="NAD(P)-binding Rossmann-like Domain"/>
    <property type="match status" value="1"/>
</dbReference>
<evidence type="ECO:0000256" key="9">
    <source>
        <dbReference type="ARBA" id="ARBA00071431"/>
    </source>
</evidence>
<keyword evidence="5" id="KW-0521">NADP</keyword>
<dbReference type="FunFam" id="3.40.50.720:FF:001053">
    <property type="entry name" value="GDP-mannose 4,6 dehydratase"/>
    <property type="match status" value="1"/>
</dbReference>
<dbReference type="UniPathway" id="UPA00128">
    <property type="reaction ID" value="UER00190"/>
</dbReference>
<evidence type="ECO:0000259" key="10">
    <source>
        <dbReference type="Pfam" id="PF16363"/>
    </source>
</evidence>
<dbReference type="SUPFAM" id="SSF51735">
    <property type="entry name" value="NAD(P)-binding Rossmann-fold domains"/>
    <property type="match status" value="1"/>
</dbReference>
<dbReference type="PANTHER" id="PTHR43715:SF1">
    <property type="entry name" value="GDP-MANNOSE 4,6 DEHYDRATASE"/>
    <property type="match status" value="1"/>
</dbReference>
<evidence type="ECO:0000256" key="2">
    <source>
        <dbReference type="ARBA" id="ARBA00004912"/>
    </source>
</evidence>
<comment type="catalytic activity">
    <reaction evidence="8">
        <text>GDP-alpha-D-mannose = GDP-4-dehydro-alpha-D-rhamnose + H2O</text>
        <dbReference type="Rhea" id="RHEA:23820"/>
        <dbReference type="ChEBI" id="CHEBI:15377"/>
        <dbReference type="ChEBI" id="CHEBI:57527"/>
        <dbReference type="ChEBI" id="CHEBI:57964"/>
        <dbReference type="EC" id="4.2.1.47"/>
    </reaction>
    <physiologicalReaction direction="left-to-right" evidence="8">
        <dbReference type="Rhea" id="RHEA:23821"/>
    </physiologicalReaction>
</comment>
<dbReference type="CDD" id="cd05260">
    <property type="entry name" value="GDP_MD_SDR_e"/>
    <property type="match status" value="1"/>
</dbReference>
<comment type="pathway">
    <text evidence="2">Nucleotide-sugar biosynthesis; GDP-L-fucose biosynthesis via de novo pathway; GDP-L-fucose from GDP-alpha-D-mannose: step 1/2.</text>
</comment>
<evidence type="ECO:0000256" key="8">
    <source>
        <dbReference type="ARBA" id="ARBA00050823"/>
    </source>
</evidence>
<dbReference type="STRING" id="407821.A0A087ULB9"/>
<evidence type="ECO:0000256" key="3">
    <source>
        <dbReference type="ARBA" id="ARBA00009263"/>
    </source>
</evidence>
<accession>A0A087ULB9</accession>
<protein>
    <recommendedName>
        <fullName evidence="9">GDP-mannose 4,6 dehydratase</fullName>
        <ecNumber evidence="4">4.2.1.47</ecNumber>
    </recommendedName>
    <alternativeName>
        <fullName evidence="7">GDP-D-mannose dehydratase</fullName>
    </alternativeName>
</protein>
<dbReference type="PANTHER" id="PTHR43715">
    <property type="entry name" value="GDP-MANNOSE 4,6-DEHYDRATASE"/>
    <property type="match status" value="1"/>
</dbReference>
<comment type="cofactor">
    <cofactor evidence="1">
        <name>NADP(+)</name>
        <dbReference type="ChEBI" id="CHEBI:58349"/>
    </cofactor>
</comment>
<evidence type="ECO:0000256" key="6">
    <source>
        <dbReference type="ARBA" id="ARBA00023239"/>
    </source>
</evidence>
<sequence length="363" mass="41448">MAEESAVENNIKQRRVAFITGITGQDGSYLAEFLLDRGYEVHGLIRRSSSFNTGRIQHLYKNPLTHREGSMLLHYGDLTDSSCLVKLISQIRPTEIYNLGAQSHVKVSFDLSEYTANVDALGTLRMLDAIRTCKLDNEVKFYQASTSEMFGKVQEIPQKETTPFYPRSPYGVAKLYAYWIVVNYREAYGLFAVNGILFNHESPRRGETFVTRKITRSVAKIHLNKLDFFELGNLDSKRDWGHAKDYVEAMWLMLQQKNPEDFVIATGESHSVREFVEAAFKHVGKEIIWEGSGLNEVGKEKETGAVRVRVNPRYFRPSEVEFLLGDSSKAREKVGWKPKISFQQLVQEMVDSDIELMKKNPAA</sequence>
<dbReference type="Gene3D" id="3.90.25.10">
    <property type="entry name" value="UDP-galactose 4-epimerase, domain 1"/>
    <property type="match status" value="1"/>
</dbReference>
<reference evidence="11 12" key="1">
    <citation type="submission" date="2013-11" db="EMBL/GenBank/DDBJ databases">
        <title>Genome sequencing of Stegodyphus mimosarum.</title>
        <authorList>
            <person name="Bechsgaard J."/>
        </authorList>
    </citation>
    <scope>NUCLEOTIDE SEQUENCE [LARGE SCALE GENOMIC DNA]</scope>
</reference>
<dbReference type="InterPro" id="IPR006368">
    <property type="entry name" value="GDP_Man_deHydtase"/>
</dbReference>
<dbReference type="NCBIfam" id="TIGR01472">
    <property type="entry name" value="gmd"/>
    <property type="match status" value="1"/>
</dbReference>
<dbReference type="Proteomes" id="UP000054359">
    <property type="component" value="Unassembled WGS sequence"/>
</dbReference>
<dbReference type="Pfam" id="PF16363">
    <property type="entry name" value="GDP_Man_Dehyd"/>
    <property type="match status" value="1"/>
</dbReference>
<evidence type="ECO:0000256" key="7">
    <source>
        <dbReference type="ARBA" id="ARBA00031085"/>
    </source>
</evidence>
<feature type="domain" description="NAD(P)-binding" evidence="10">
    <location>
        <begin position="18"/>
        <end position="349"/>
    </location>
</feature>
<organism evidence="11 12">
    <name type="scientific">Stegodyphus mimosarum</name>
    <name type="common">African social velvet spider</name>
    <dbReference type="NCBI Taxonomy" id="407821"/>
    <lineage>
        <taxon>Eukaryota</taxon>
        <taxon>Metazoa</taxon>
        <taxon>Ecdysozoa</taxon>
        <taxon>Arthropoda</taxon>
        <taxon>Chelicerata</taxon>
        <taxon>Arachnida</taxon>
        <taxon>Araneae</taxon>
        <taxon>Araneomorphae</taxon>
        <taxon>Entelegynae</taxon>
        <taxon>Eresoidea</taxon>
        <taxon>Eresidae</taxon>
        <taxon>Stegodyphus</taxon>
    </lineage>
</organism>
<dbReference type="InterPro" id="IPR036291">
    <property type="entry name" value="NAD(P)-bd_dom_sf"/>
</dbReference>
<comment type="similarity">
    <text evidence="3">Belongs to the NAD(P)-dependent epimerase/dehydratase family. GDP-mannose 4,6-dehydratase subfamily.</text>
</comment>
<evidence type="ECO:0000256" key="4">
    <source>
        <dbReference type="ARBA" id="ARBA00011989"/>
    </source>
</evidence>
<evidence type="ECO:0000313" key="11">
    <source>
        <dbReference type="EMBL" id="KFM78158.1"/>
    </source>
</evidence>
<dbReference type="OrthoDB" id="10253554at2759"/>
<gene>
    <name evidence="11" type="ORF">X975_11830</name>
</gene>
<proteinExistence type="inferred from homology"/>
<keyword evidence="6" id="KW-0456">Lyase</keyword>
<evidence type="ECO:0000313" key="12">
    <source>
        <dbReference type="Proteomes" id="UP000054359"/>
    </source>
</evidence>
<feature type="non-terminal residue" evidence="11">
    <location>
        <position position="363"/>
    </location>
</feature>